<dbReference type="PANTHER" id="PTHR47966">
    <property type="entry name" value="BETA-SITE APP-CLEAVING ENZYME, ISOFORM A-RELATED"/>
    <property type="match status" value="1"/>
</dbReference>
<evidence type="ECO:0000256" key="2">
    <source>
        <dbReference type="SAM" id="MobiDB-lite"/>
    </source>
</evidence>
<feature type="signal peptide" evidence="4">
    <location>
        <begin position="1"/>
        <end position="28"/>
    </location>
</feature>
<sequence>MLRRRGDRFPLFVICVLIVSTFLSPCFAHALAPRNDNKNSTLPAPISVAPDQDWDGIDGQWNTFTLHVGEPAQYVRTFISTASQQTWVVLDLACMVNKTDEQTNVTTLERDTPCYDGRGKTFNHTASSTWEQKGFYQLWTEKNLGLDGNGQYGYDTVGFGHPGEEGPTLKNTTVGTLITSNFWLGHFGVNPKSTNFSAFEDPSPSYMTYLFRNNLIPSISFAYTAGARYRFTAVLGSLTLGGYDTSRYISNDLTFGFAPDNERDIVVGVVGIHASSSTKSNINLMKREQFTMYIDSTVAEIWLPTEVCKTFEDAFGLKYDEETNLYLVDNLLHETLRAENPNITFSLGQKFSTNSTVDIVLPYAAFDLQAKPPYRGLQNESSYFPIRRAANESQFVFGRTFLQEAYLVVDWERQNFSVYQSSWIYDAPQNIIPIISPSLTNEANSDSTSGARHLSTGAIIGIATGSGFSVAMICFGIAWWFWRKRHIAKAKAKYEEQAAAAAAAKETPAEKVEEPPISPIQDPEEGTKVFPKAELPADTTSRPELQTDVKAGDPNSSSSFGMPSPAIEVENTERQIFEMPGDIPTRQEADGRQLSEKESMMVRERLYNGVDPQGLPSVSPTSEEPPRRLAPVSPSEVAVVNRRGLPNVSPTTPRVPRDGAFLEANDTFFQPSRAPRDGRYLEAEDTLLSPISPLEGSTDSKSRRRFSYE</sequence>
<comment type="similarity">
    <text evidence="1">Belongs to the peptidase A1 family.</text>
</comment>
<feature type="compositionally biased region" description="Basic and acidic residues" evidence="2">
    <location>
        <begin position="698"/>
        <end position="709"/>
    </location>
</feature>
<keyword evidence="3" id="KW-1133">Transmembrane helix</keyword>
<dbReference type="OrthoDB" id="4074350at2759"/>
<dbReference type="GO" id="GO:0000324">
    <property type="term" value="C:fungal-type vacuole"/>
    <property type="evidence" value="ECO:0007669"/>
    <property type="project" value="TreeGrafter"/>
</dbReference>
<keyword evidence="4" id="KW-0732">Signal</keyword>
<evidence type="ECO:0000313" key="6">
    <source>
        <dbReference type="EMBL" id="KAF2186166.1"/>
    </source>
</evidence>
<dbReference type="EMBL" id="ML994630">
    <property type="protein sequence ID" value="KAF2186166.1"/>
    <property type="molecule type" value="Genomic_DNA"/>
</dbReference>
<evidence type="ECO:0000313" key="7">
    <source>
        <dbReference type="Proteomes" id="UP000800200"/>
    </source>
</evidence>
<dbReference type="PRINTS" id="PR00792">
    <property type="entry name" value="PEPSIN"/>
</dbReference>
<keyword evidence="3" id="KW-0812">Transmembrane</keyword>
<dbReference type="PANTHER" id="PTHR47966:SF51">
    <property type="entry name" value="BETA-SITE APP-CLEAVING ENZYME, ISOFORM A-RELATED"/>
    <property type="match status" value="1"/>
</dbReference>
<name>A0A6A6E8K5_9PEZI</name>
<organism evidence="6 7">
    <name type="scientific">Zopfia rhizophila CBS 207.26</name>
    <dbReference type="NCBI Taxonomy" id="1314779"/>
    <lineage>
        <taxon>Eukaryota</taxon>
        <taxon>Fungi</taxon>
        <taxon>Dikarya</taxon>
        <taxon>Ascomycota</taxon>
        <taxon>Pezizomycotina</taxon>
        <taxon>Dothideomycetes</taxon>
        <taxon>Dothideomycetes incertae sedis</taxon>
        <taxon>Zopfiaceae</taxon>
        <taxon>Zopfia</taxon>
    </lineage>
</organism>
<dbReference type="SUPFAM" id="SSF50630">
    <property type="entry name" value="Acid proteases"/>
    <property type="match status" value="1"/>
</dbReference>
<accession>A0A6A6E8K5</accession>
<dbReference type="GO" id="GO:0004190">
    <property type="term" value="F:aspartic-type endopeptidase activity"/>
    <property type="evidence" value="ECO:0007669"/>
    <property type="project" value="InterPro"/>
</dbReference>
<keyword evidence="6" id="KW-0378">Hydrolase</keyword>
<dbReference type="InterPro" id="IPR034164">
    <property type="entry name" value="Pepsin-like_dom"/>
</dbReference>
<evidence type="ECO:0000256" key="3">
    <source>
        <dbReference type="SAM" id="Phobius"/>
    </source>
</evidence>
<reference evidence="6" key="1">
    <citation type="journal article" date="2020" name="Stud. Mycol.">
        <title>101 Dothideomycetes genomes: a test case for predicting lifestyles and emergence of pathogens.</title>
        <authorList>
            <person name="Haridas S."/>
            <person name="Albert R."/>
            <person name="Binder M."/>
            <person name="Bloem J."/>
            <person name="Labutti K."/>
            <person name="Salamov A."/>
            <person name="Andreopoulos B."/>
            <person name="Baker S."/>
            <person name="Barry K."/>
            <person name="Bills G."/>
            <person name="Bluhm B."/>
            <person name="Cannon C."/>
            <person name="Castanera R."/>
            <person name="Culley D."/>
            <person name="Daum C."/>
            <person name="Ezra D."/>
            <person name="Gonzalez J."/>
            <person name="Henrissat B."/>
            <person name="Kuo A."/>
            <person name="Liang C."/>
            <person name="Lipzen A."/>
            <person name="Lutzoni F."/>
            <person name="Magnuson J."/>
            <person name="Mondo S."/>
            <person name="Nolan M."/>
            <person name="Ohm R."/>
            <person name="Pangilinan J."/>
            <person name="Park H.-J."/>
            <person name="Ramirez L."/>
            <person name="Alfaro M."/>
            <person name="Sun H."/>
            <person name="Tritt A."/>
            <person name="Yoshinaga Y."/>
            <person name="Zwiers L.-H."/>
            <person name="Turgeon B."/>
            <person name="Goodwin S."/>
            <person name="Spatafora J."/>
            <person name="Crous P."/>
            <person name="Grigoriev I."/>
        </authorList>
    </citation>
    <scope>NUCLEOTIDE SEQUENCE</scope>
    <source>
        <strain evidence="6">CBS 207.26</strain>
    </source>
</reference>
<feature type="transmembrane region" description="Helical" evidence="3">
    <location>
        <begin position="458"/>
        <end position="482"/>
    </location>
</feature>
<dbReference type="GO" id="GO:0006508">
    <property type="term" value="P:proteolysis"/>
    <property type="evidence" value="ECO:0007669"/>
    <property type="project" value="UniProtKB-KW"/>
</dbReference>
<evidence type="ECO:0000256" key="1">
    <source>
        <dbReference type="ARBA" id="ARBA00007447"/>
    </source>
</evidence>
<proteinExistence type="inferred from homology"/>
<feature type="chain" id="PRO_5025682673" evidence="4">
    <location>
        <begin position="29"/>
        <end position="709"/>
    </location>
</feature>
<protein>
    <submittedName>
        <fullName evidence="6">Acid protease</fullName>
    </submittedName>
</protein>
<keyword evidence="3" id="KW-0472">Membrane</keyword>
<dbReference type="CDD" id="cd05471">
    <property type="entry name" value="pepsin_like"/>
    <property type="match status" value="1"/>
</dbReference>
<dbReference type="AlphaFoldDB" id="A0A6A6E8K5"/>
<keyword evidence="7" id="KW-1185">Reference proteome</keyword>
<gene>
    <name evidence="6" type="ORF">K469DRAFT_573758</name>
</gene>
<dbReference type="InterPro" id="IPR033121">
    <property type="entry name" value="PEPTIDASE_A1"/>
</dbReference>
<dbReference type="PROSITE" id="PS51767">
    <property type="entry name" value="PEPTIDASE_A1"/>
    <property type="match status" value="1"/>
</dbReference>
<dbReference type="InterPro" id="IPR001461">
    <property type="entry name" value="Aspartic_peptidase_A1"/>
</dbReference>
<dbReference type="Proteomes" id="UP000800200">
    <property type="component" value="Unassembled WGS sequence"/>
</dbReference>
<feature type="region of interest" description="Disordered" evidence="2">
    <location>
        <begin position="504"/>
        <end position="564"/>
    </location>
</feature>
<dbReference type="Gene3D" id="2.40.70.10">
    <property type="entry name" value="Acid Proteases"/>
    <property type="match status" value="2"/>
</dbReference>
<feature type="domain" description="Peptidase A1" evidence="5">
    <location>
        <begin position="62"/>
        <end position="419"/>
    </location>
</feature>
<dbReference type="Pfam" id="PF00026">
    <property type="entry name" value="Asp"/>
    <property type="match status" value="1"/>
</dbReference>
<keyword evidence="6" id="KW-0645">Protease</keyword>
<feature type="region of interest" description="Disordered" evidence="2">
    <location>
        <begin position="608"/>
        <end position="709"/>
    </location>
</feature>
<evidence type="ECO:0000256" key="4">
    <source>
        <dbReference type="SAM" id="SignalP"/>
    </source>
</evidence>
<evidence type="ECO:0000259" key="5">
    <source>
        <dbReference type="PROSITE" id="PS51767"/>
    </source>
</evidence>
<dbReference type="InterPro" id="IPR021109">
    <property type="entry name" value="Peptidase_aspartic_dom_sf"/>
</dbReference>